<keyword evidence="2" id="KW-0805">Transcription regulation</keyword>
<dbReference type="Gene3D" id="1.10.357.10">
    <property type="entry name" value="Tetracycline Repressor, domain 2"/>
    <property type="match status" value="1"/>
</dbReference>
<keyword evidence="4" id="KW-0804">Transcription</keyword>
<evidence type="ECO:0000259" key="6">
    <source>
        <dbReference type="PROSITE" id="PS50977"/>
    </source>
</evidence>
<evidence type="ECO:0000313" key="8">
    <source>
        <dbReference type="Proteomes" id="UP000264036"/>
    </source>
</evidence>
<organism evidence="7 8">
    <name type="scientific">Advenella kashmirensis</name>
    <dbReference type="NCBI Taxonomy" id="310575"/>
    <lineage>
        <taxon>Bacteria</taxon>
        <taxon>Pseudomonadati</taxon>
        <taxon>Pseudomonadota</taxon>
        <taxon>Betaproteobacteria</taxon>
        <taxon>Burkholderiales</taxon>
        <taxon>Alcaligenaceae</taxon>
    </lineage>
</organism>
<dbReference type="PANTHER" id="PTHR30055">
    <property type="entry name" value="HTH-TYPE TRANSCRIPTIONAL REGULATOR RUTR"/>
    <property type="match status" value="1"/>
</dbReference>
<dbReference type="InterPro" id="IPR009057">
    <property type="entry name" value="Homeodomain-like_sf"/>
</dbReference>
<proteinExistence type="predicted"/>
<dbReference type="GO" id="GO:0003700">
    <property type="term" value="F:DNA-binding transcription factor activity"/>
    <property type="evidence" value="ECO:0007669"/>
    <property type="project" value="TreeGrafter"/>
</dbReference>
<evidence type="ECO:0000256" key="4">
    <source>
        <dbReference type="ARBA" id="ARBA00023163"/>
    </source>
</evidence>
<comment type="caution">
    <text evidence="7">The sequence shown here is derived from an EMBL/GenBank/DDBJ whole genome shotgun (WGS) entry which is preliminary data.</text>
</comment>
<evidence type="ECO:0000256" key="1">
    <source>
        <dbReference type="ARBA" id="ARBA00022491"/>
    </source>
</evidence>
<evidence type="ECO:0000256" key="3">
    <source>
        <dbReference type="ARBA" id="ARBA00023125"/>
    </source>
</evidence>
<evidence type="ECO:0000256" key="2">
    <source>
        <dbReference type="ARBA" id="ARBA00023015"/>
    </source>
</evidence>
<dbReference type="Pfam" id="PF17932">
    <property type="entry name" value="TetR_C_24"/>
    <property type="match status" value="1"/>
</dbReference>
<name>A0A356LFA5_9BURK</name>
<dbReference type="SUPFAM" id="SSF48498">
    <property type="entry name" value="Tetracyclin repressor-like, C-terminal domain"/>
    <property type="match status" value="1"/>
</dbReference>
<feature type="domain" description="HTH tetR-type" evidence="6">
    <location>
        <begin position="34"/>
        <end position="94"/>
    </location>
</feature>
<dbReference type="InterPro" id="IPR050109">
    <property type="entry name" value="HTH-type_TetR-like_transc_reg"/>
</dbReference>
<dbReference type="GO" id="GO:0000976">
    <property type="term" value="F:transcription cis-regulatory region binding"/>
    <property type="evidence" value="ECO:0007669"/>
    <property type="project" value="TreeGrafter"/>
</dbReference>
<dbReference type="PROSITE" id="PS50977">
    <property type="entry name" value="HTH_TETR_2"/>
    <property type="match status" value="1"/>
</dbReference>
<sequence>MGYTTGSQLGFNGCVATGSTTVNDISTKATLKGEALRSAILDVAATLFIERGTGGTSIQDIAEALGLSRTAVYYYFKNKEQIQQSLTEEVLSAARKLAGDTVARDDLDPVTALRALVTQHADLILSRPAEFRVADRTEADLSPKQRISVQNARRNVLENFSHVIERGIREGVFRMVDAHVAAFSLIGMCNWSAWWYKPEGRLDRANVAGIMADMAVNSLLRDAARRPEVPDVRESLRLVREDLDYLEKLVLSDSK</sequence>
<reference evidence="7 8" key="1">
    <citation type="journal article" date="2018" name="Nat. Biotechnol.">
        <title>A standardized bacterial taxonomy based on genome phylogeny substantially revises the tree of life.</title>
        <authorList>
            <person name="Parks D.H."/>
            <person name="Chuvochina M."/>
            <person name="Waite D.W."/>
            <person name="Rinke C."/>
            <person name="Skarshewski A."/>
            <person name="Chaumeil P.A."/>
            <person name="Hugenholtz P."/>
        </authorList>
    </citation>
    <scope>NUCLEOTIDE SEQUENCE [LARGE SCALE GENOMIC DNA]</scope>
    <source>
        <strain evidence="7">UBA10707</strain>
    </source>
</reference>
<dbReference type="EMBL" id="DOEK01000016">
    <property type="protein sequence ID" value="HBP29175.1"/>
    <property type="molecule type" value="Genomic_DNA"/>
</dbReference>
<dbReference type="PANTHER" id="PTHR30055:SF175">
    <property type="entry name" value="HTH-TYPE TRANSCRIPTIONAL REPRESSOR KSTR2"/>
    <property type="match status" value="1"/>
</dbReference>
<dbReference type="Proteomes" id="UP000264036">
    <property type="component" value="Unassembled WGS sequence"/>
</dbReference>
<dbReference type="SUPFAM" id="SSF46689">
    <property type="entry name" value="Homeodomain-like"/>
    <property type="match status" value="1"/>
</dbReference>
<dbReference type="Pfam" id="PF00440">
    <property type="entry name" value="TetR_N"/>
    <property type="match status" value="1"/>
</dbReference>
<dbReference type="Gene3D" id="1.10.10.60">
    <property type="entry name" value="Homeodomain-like"/>
    <property type="match status" value="1"/>
</dbReference>
<evidence type="ECO:0000256" key="5">
    <source>
        <dbReference type="PROSITE-ProRule" id="PRU00335"/>
    </source>
</evidence>
<dbReference type="InterPro" id="IPR041490">
    <property type="entry name" value="KstR2_TetR_C"/>
</dbReference>
<dbReference type="AlphaFoldDB" id="A0A356LFA5"/>
<accession>A0A356LFA5</accession>
<dbReference type="InterPro" id="IPR001647">
    <property type="entry name" value="HTH_TetR"/>
</dbReference>
<dbReference type="InterPro" id="IPR036271">
    <property type="entry name" value="Tet_transcr_reg_TetR-rel_C_sf"/>
</dbReference>
<dbReference type="PRINTS" id="PR00455">
    <property type="entry name" value="HTHTETR"/>
</dbReference>
<keyword evidence="1" id="KW-0678">Repressor</keyword>
<protein>
    <submittedName>
        <fullName evidence="7">TetR/AcrR family transcriptional regulator</fullName>
    </submittedName>
</protein>
<feature type="DNA-binding region" description="H-T-H motif" evidence="5">
    <location>
        <begin position="57"/>
        <end position="76"/>
    </location>
</feature>
<keyword evidence="3 5" id="KW-0238">DNA-binding</keyword>
<evidence type="ECO:0000313" key="7">
    <source>
        <dbReference type="EMBL" id="HBP29175.1"/>
    </source>
</evidence>
<gene>
    <name evidence="7" type="ORF">DD666_07145</name>
</gene>